<evidence type="ECO:0000313" key="1">
    <source>
        <dbReference type="EMBL" id="CAB4173954.1"/>
    </source>
</evidence>
<accession>A0A6J5Q2Z1</accession>
<reference evidence="1" key="1">
    <citation type="submission" date="2020-05" db="EMBL/GenBank/DDBJ databases">
        <authorList>
            <person name="Chiriac C."/>
            <person name="Salcher M."/>
            <person name="Ghai R."/>
            <person name="Kavagutti S V."/>
        </authorList>
    </citation>
    <scope>NUCLEOTIDE SEQUENCE</scope>
</reference>
<sequence>MTLPSVSVLFDFSNGPIFGYPFTIGDPAHGVLGVNILADNASDIVDISNQVGKISIRRGYNLLQDQWQAGTASVRVYDETGAWNPQNPASPYFGKLIPLRKMRIAGDGYFLFSGYTTAYNYTYPKDMEIGFVDIELSDGFRLLSMANVTTVTGATAGQDTGTRINKILDMVSFPNSMRDVDTGGTETTVQADPGTARTSLQAIKNIEFCEQGAAYFAPSGNFEFKSRAYVISKSGQNPTNFANDGSGIGYKNIVFAFDDKLIINQANMTRSGGSLQNAFNSTSIDKYFPHSINYSDLMVQTDAQALDIAKIYVATRAETTIRIDAITLDLNATDAAGDLAALTLDFFDTIAIKNVAQDGTTIEKTLQCMGVTHEITPSTWNTIFVTSEPIVDGFIIGSSLYGIIGTSVMTY</sequence>
<gene>
    <name evidence="2" type="ORF">UFOVP1256_6</name>
    <name evidence="3" type="ORF">UFOVP1643_28</name>
    <name evidence="1" type="ORF">UFOVP974_18</name>
</gene>
<protein>
    <submittedName>
        <fullName evidence="1">Uncharacterized protein</fullName>
    </submittedName>
</protein>
<evidence type="ECO:0000313" key="3">
    <source>
        <dbReference type="EMBL" id="CAB4222182.1"/>
    </source>
</evidence>
<organism evidence="1">
    <name type="scientific">uncultured Caudovirales phage</name>
    <dbReference type="NCBI Taxonomy" id="2100421"/>
    <lineage>
        <taxon>Viruses</taxon>
        <taxon>Duplodnaviria</taxon>
        <taxon>Heunggongvirae</taxon>
        <taxon>Uroviricota</taxon>
        <taxon>Caudoviricetes</taxon>
        <taxon>Peduoviridae</taxon>
        <taxon>Maltschvirus</taxon>
        <taxon>Maltschvirus maltsch</taxon>
    </lineage>
</organism>
<evidence type="ECO:0000313" key="2">
    <source>
        <dbReference type="EMBL" id="CAB4194030.1"/>
    </source>
</evidence>
<dbReference type="EMBL" id="LR797515">
    <property type="protein sequence ID" value="CAB4222182.1"/>
    <property type="molecule type" value="Genomic_DNA"/>
</dbReference>
<dbReference type="EMBL" id="LR796922">
    <property type="protein sequence ID" value="CAB4173954.1"/>
    <property type="molecule type" value="Genomic_DNA"/>
</dbReference>
<name>A0A6J5Q2Z1_9CAUD</name>
<proteinExistence type="predicted"/>
<dbReference type="EMBL" id="LR797202">
    <property type="protein sequence ID" value="CAB4194030.1"/>
    <property type="molecule type" value="Genomic_DNA"/>
</dbReference>